<dbReference type="InterPro" id="IPR034141">
    <property type="entry name" value="TOPRIM_RNase_M5-like"/>
</dbReference>
<dbReference type="GO" id="GO:0006364">
    <property type="term" value="P:rRNA processing"/>
    <property type="evidence" value="ECO:0007669"/>
    <property type="project" value="UniProtKB-UniRule"/>
</dbReference>
<dbReference type="CDD" id="cd01027">
    <property type="entry name" value="TOPRIM_RNase_M5_like"/>
    <property type="match status" value="1"/>
</dbReference>
<keyword evidence="6 11" id="KW-0699">rRNA-binding</keyword>
<evidence type="ECO:0000256" key="3">
    <source>
        <dbReference type="ARBA" id="ARBA00022552"/>
    </source>
</evidence>
<name>A0A8J3FB19_9BACI</name>
<evidence type="ECO:0000256" key="4">
    <source>
        <dbReference type="ARBA" id="ARBA00022722"/>
    </source>
</evidence>
<gene>
    <name evidence="11 14" type="primary">rnmV</name>
    <name evidence="14" type="ORF">GCM10007043_16340</name>
</gene>
<dbReference type="GO" id="GO:0046872">
    <property type="term" value="F:metal ion binding"/>
    <property type="evidence" value="ECO:0007669"/>
    <property type="project" value="UniProtKB-KW"/>
</dbReference>
<evidence type="ECO:0000256" key="6">
    <source>
        <dbReference type="ARBA" id="ARBA00022730"/>
    </source>
</evidence>
<dbReference type="EC" id="3.1.26.8" evidence="11 12"/>
<comment type="function">
    <text evidence="11">Required for correct processing of both the 5' and 3' ends of 5S rRNA precursor. Cleaves both sides of a double-stranded region yielding mature 5S rRNA in one step.</text>
</comment>
<keyword evidence="15" id="KW-1185">Reference proteome</keyword>
<keyword evidence="4 11" id="KW-0540">Nuclease</keyword>
<keyword evidence="9" id="KW-0460">Magnesium</keyword>
<keyword evidence="8 11" id="KW-0378">Hydrolase</keyword>
<dbReference type="GO" id="GO:0005737">
    <property type="term" value="C:cytoplasm"/>
    <property type="evidence" value="ECO:0007669"/>
    <property type="project" value="UniProtKB-SubCell"/>
</dbReference>
<evidence type="ECO:0000256" key="11">
    <source>
        <dbReference type="HAMAP-Rule" id="MF_01469"/>
    </source>
</evidence>
<evidence type="ECO:0000256" key="7">
    <source>
        <dbReference type="ARBA" id="ARBA00022759"/>
    </source>
</evidence>
<dbReference type="InterPro" id="IPR025156">
    <property type="entry name" value="RNase_M5_C"/>
</dbReference>
<evidence type="ECO:0000256" key="12">
    <source>
        <dbReference type="NCBIfam" id="TIGR00334"/>
    </source>
</evidence>
<dbReference type="InterPro" id="IPR006171">
    <property type="entry name" value="TOPRIM_dom"/>
</dbReference>
<comment type="caution">
    <text evidence="14">The sequence shown here is derived from an EMBL/GenBank/DDBJ whole genome shotgun (WGS) entry which is preliminary data.</text>
</comment>
<dbReference type="InterPro" id="IPR004466">
    <property type="entry name" value="RNase_M5"/>
</dbReference>
<keyword evidence="7 11" id="KW-0255">Endonuclease</keyword>
<evidence type="ECO:0000256" key="9">
    <source>
        <dbReference type="ARBA" id="ARBA00022842"/>
    </source>
</evidence>
<comment type="similarity">
    <text evidence="11">Belongs to the ribonuclease M5 family.</text>
</comment>
<dbReference type="NCBIfam" id="TIGR00334">
    <property type="entry name" value="5S_RNA_mat_M5"/>
    <property type="match status" value="1"/>
</dbReference>
<keyword evidence="1 11" id="KW-0963">Cytoplasm</keyword>
<evidence type="ECO:0000256" key="8">
    <source>
        <dbReference type="ARBA" id="ARBA00022801"/>
    </source>
</evidence>
<comment type="subcellular location">
    <subcellularLocation>
        <location evidence="11">Cytoplasm</location>
    </subcellularLocation>
</comment>
<dbReference type="Pfam" id="PF13662">
    <property type="entry name" value="Toprim_4"/>
    <property type="match status" value="1"/>
</dbReference>
<dbReference type="AlphaFoldDB" id="A0A8J3FB19"/>
<organism evidence="14 15">
    <name type="scientific">Calditerricola satsumensis</name>
    <dbReference type="NCBI Taxonomy" id="373054"/>
    <lineage>
        <taxon>Bacteria</taxon>
        <taxon>Bacillati</taxon>
        <taxon>Bacillota</taxon>
        <taxon>Bacilli</taxon>
        <taxon>Bacillales</taxon>
        <taxon>Bacillaceae</taxon>
        <taxon>Calditerricola</taxon>
    </lineage>
</organism>
<dbReference type="SUPFAM" id="SSF110455">
    <property type="entry name" value="Toprim domain"/>
    <property type="match status" value="1"/>
</dbReference>
<evidence type="ECO:0000256" key="5">
    <source>
        <dbReference type="ARBA" id="ARBA00022723"/>
    </source>
</evidence>
<evidence type="ECO:0000256" key="1">
    <source>
        <dbReference type="ARBA" id="ARBA00022490"/>
    </source>
</evidence>
<comment type="catalytic activity">
    <reaction evidence="11">
        <text>Endonucleolytic cleavage of RNA, removing 21 and 42 nucleotides, respectively, from the 5'- and 3'-termini of a 5S-rRNA precursor.</text>
        <dbReference type="EC" id="3.1.26.8"/>
    </reaction>
</comment>
<dbReference type="PROSITE" id="PS50880">
    <property type="entry name" value="TOPRIM"/>
    <property type="match status" value="1"/>
</dbReference>
<dbReference type="Proteomes" id="UP000637720">
    <property type="component" value="Unassembled WGS sequence"/>
</dbReference>
<reference evidence="14" key="2">
    <citation type="submission" date="2020-09" db="EMBL/GenBank/DDBJ databases">
        <authorList>
            <person name="Sun Q."/>
            <person name="Ohkuma M."/>
        </authorList>
    </citation>
    <scope>NUCLEOTIDE SEQUENCE</scope>
    <source>
        <strain evidence="14">JCM 14719</strain>
    </source>
</reference>
<dbReference type="FunFam" id="3.40.1360.10:FF:000006">
    <property type="entry name" value="Ribonuclease M5"/>
    <property type="match status" value="1"/>
</dbReference>
<accession>A0A8J3FB19</accession>
<keyword evidence="3 11" id="KW-0698">rRNA processing</keyword>
<evidence type="ECO:0000259" key="13">
    <source>
        <dbReference type="PROSITE" id="PS50880"/>
    </source>
</evidence>
<evidence type="ECO:0000256" key="10">
    <source>
        <dbReference type="ARBA" id="ARBA00022884"/>
    </source>
</evidence>
<dbReference type="GO" id="GO:0019843">
    <property type="term" value="F:rRNA binding"/>
    <property type="evidence" value="ECO:0007669"/>
    <property type="project" value="UniProtKB-KW"/>
</dbReference>
<dbReference type="Pfam" id="PF13331">
    <property type="entry name" value="DUF4093"/>
    <property type="match status" value="1"/>
</dbReference>
<keyword evidence="10 11" id="KW-0694">RNA-binding</keyword>
<dbReference type="SMART" id="SM00493">
    <property type="entry name" value="TOPRIM"/>
    <property type="match status" value="1"/>
</dbReference>
<sequence>MIREIIVVEGRDDTAAVQRAVVADTIETGGSALSEEVIARIRLAQATRGVIILTDPDYPGERIRRILSARVPGCKHAFLSREEASRNGKIGVEYASPEAIRRALAAVQTEMPEQPEAITWEELMAAGLCSGPGARRRREALGRRLGIGYANARQFHKRLRVFGVSREMFYRALREVEEGFAAVGVGARAKGEGDAGP</sequence>
<dbReference type="RefSeq" id="WP_054672377.1">
    <property type="nucleotide sequence ID" value="NZ_BMOF01000033.1"/>
</dbReference>
<keyword evidence="5" id="KW-0479">Metal-binding</keyword>
<protein>
    <recommendedName>
        <fullName evidence="11 12">Ribonuclease M5</fullName>
        <ecNumber evidence="11 12">3.1.26.8</ecNumber>
    </recommendedName>
    <alternativeName>
        <fullName evidence="11">RNase M5</fullName>
    </alternativeName>
    <alternativeName>
        <fullName evidence="11">Ribosomal RNA terminal maturase M5</fullName>
    </alternativeName>
</protein>
<dbReference type="Gene3D" id="3.40.1360.10">
    <property type="match status" value="1"/>
</dbReference>
<keyword evidence="2 11" id="KW-0690">Ribosome biogenesis</keyword>
<feature type="domain" description="Toprim" evidence="13">
    <location>
        <begin position="3"/>
        <end position="89"/>
    </location>
</feature>
<evidence type="ECO:0000256" key="2">
    <source>
        <dbReference type="ARBA" id="ARBA00022517"/>
    </source>
</evidence>
<dbReference type="PANTHER" id="PTHR39156">
    <property type="entry name" value="RIBONUCLEASE M5"/>
    <property type="match status" value="1"/>
</dbReference>
<evidence type="ECO:0000313" key="14">
    <source>
        <dbReference type="EMBL" id="GGK03033.1"/>
    </source>
</evidence>
<dbReference type="HAMAP" id="MF_01469">
    <property type="entry name" value="RNase_M5"/>
    <property type="match status" value="1"/>
</dbReference>
<proteinExistence type="inferred from homology"/>
<dbReference type="GO" id="GO:0043822">
    <property type="term" value="F:ribonuclease M5 activity"/>
    <property type="evidence" value="ECO:0007669"/>
    <property type="project" value="UniProtKB-UniRule"/>
</dbReference>
<dbReference type="EMBL" id="BMOF01000033">
    <property type="protein sequence ID" value="GGK03033.1"/>
    <property type="molecule type" value="Genomic_DNA"/>
</dbReference>
<dbReference type="PANTHER" id="PTHR39156:SF1">
    <property type="entry name" value="RIBONUCLEASE M5"/>
    <property type="match status" value="1"/>
</dbReference>
<reference evidence="14" key="1">
    <citation type="journal article" date="2014" name="Int. J. Syst. Evol. Microbiol.">
        <title>Complete genome sequence of Corynebacterium casei LMG S-19264T (=DSM 44701T), isolated from a smear-ripened cheese.</title>
        <authorList>
            <consortium name="US DOE Joint Genome Institute (JGI-PGF)"/>
            <person name="Walter F."/>
            <person name="Albersmeier A."/>
            <person name="Kalinowski J."/>
            <person name="Ruckert C."/>
        </authorList>
    </citation>
    <scope>NUCLEOTIDE SEQUENCE</scope>
    <source>
        <strain evidence="14">JCM 14719</strain>
    </source>
</reference>
<evidence type="ECO:0000313" key="15">
    <source>
        <dbReference type="Proteomes" id="UP000637720"/>
    </source>
</evidence>